<dbReference type="Gene3D" id="1.20.1070.10">
    <property type="entry name" value="Rhodopsin 7-helix transmembrane proteins"/>
    <property type="match status" value="1"/>
</dbReference>
<keyword evidence="6 12" id="KW-1133">Transmembrane helix</keyword>
<keyword evidence="15" id="KW-1185">Reference proteome</keyword>
<feature type="transmembrane region" description="Helical" evidence="12">
    <location>
        <begin position="235"/>
        <end position="259"/>
    </location>
</feature>
<keyword evidence="5 12" id="KW-0552">Olfaction</keyword>
<evidence type="ECO:0000313" key="15">
    <source>
        <dbReference type="Proteomes" id="UP000582182"/>
    </source>
</evidence>
<sequence>MQNKTTVTDFILLGFSSDPTLHLCLFGLFSVLYSATLIGNTLVFVLICLDYHLHSPMYFFLCHLSIVDISYASSIVPHMLRNLLGQGKTVSFAGCGTQIHLYLILALTECVLLAIMSYDRYVAICHPLHYALIMNWRVCFTLAAVSWASGFTFGTLQASLALQLPFCRPYEIDHFFCEILAVLKLACADTTVSKVLIFAVCVCFLLFPLVFILISYLCILASVMSIRSGPRWHKTFSTCGSHLMVVSLFYGNAIFVYMGPGSYNSSGREKVLSLFYSLISPSLNPLIYSLRNKQVKEALLKLQRRKRIF</sequence>
<keyword evidence="3 12" id="KW-0716">Sensory transduction</keyword>
<feature type="non-terminal residue" evidence="14">
    <location>
        <position position="1"/>
    </location>
</feature>
<evidence type="ECO:0000256" key="3">
    <source>
        <dbReference type="ARBA" id="ARBA00022606"/>
    </source>
</evidence>
<dbReference type="SUPFAM" id="SSF81321">
    <property type="entry name" value="Family A G protein-coupled receptor-like"/>
    <property type="match status" value="1"/>
</dbReference>
<dbReference type="PROSITE" id="PS50262">
    <property type="entry name" value="G_PROTEIN_RECEP_F1_2"/>
    <property type="match status" value="1"/>
</dbReference>
<comment type="similarity">
    <text evidence="11">Belongs to the G-protein coupled receptor 1 family.</text>
</comment>
<evidence type="ECO:0000256" key="4">
    <source>
        <dbReference type="ARBA" id="ARBA00022692"/>
    </source>
</evidence>
<protein>
    <recommendedName>
        <fullName evidence="12">Olfactory receptor</fullName>
    </recommendedName>
</protein>
<evidence type="ECO:0000256" key="8">
    <source>
        <dbReference type="ARBA" id="ARBA00023136"/>
    </source>
</evidence>
<gene>
    <name evidence="14" type="primary">Or2a2</name>
    <name evidence="14" type="ORF">TURVEL_R13426</name>
</gene>
<feature type="transmembrane region" description="Helical" evidence="12">
    <location>
        <begin position="99"/>
        <end position="118"/>
    </location>
</feature>
<evidence type="ECO:0000256" key="12">
    <source>
        <dbReference type="RuleBase" id="RU363047"/>
    </source>
</evidence>
<keyword evidence="2 12" id="KW-1003">Cell membrane</keyword>
<dbReference type="PRINTS" id="PR00245">
    <property type="entry name" value="OLFACTORYR"/>
</dbReference>
<keyword evidence="4 11" id="KW-0812">Transmembrane</keyword>
<evidence type="ECO:0000256" key="7">
    <source>
        <dbReference type="ARBA" id="ARBA00023040"/>
    </source>
</evidence>
<dbReference type="AlphaFoldDB" id="A0A7L3LQA0"/>
<dbReference type="GO" id="GO:0004984">
    <property type="term" value="F:olfactory receptor activity"/>
    <property type="evidence" value="ECO:0007669"/>
    <property type="project" value="InterPro"/>
</dbReference>
<evidence type="ECO:0000259" key="13">
    <source>
        <dbReference type="PROSITE" id="PS50262"/>
    </source>
</evidence>
<evidence type="ECO:0000256" key="2">
    <source>
        <dbReference type="ARBA" id="ARBA00022475"/>
    </source>
</evidence>
<evidence type="ECO:0000256" key="6">
    <source>
        <dbReference type="ARBA" id="ARBA00022989"/>
    </source>
</evidence>
<dbReference type="Proteomes" id="UP000582182">
    <property type="component" value="Unassembled WGS sequence"/>
</dbReference>
<evidence type="ECO:0000256" key="9">
    <source>
        <dbReference type="ARBA" id="ARBA00023170"/>
    </source>
</evidence>
<feature type="transmembrane region" description="Helical" evidence="12">
    <location>
        <begin position="195"/>
        <end position="223"/>
    </location>
</feature>
<dbReference type="CDD" id="cd15420">
    <property type="entry name" value="7tmA_OR2A-like"/>
    <property type="match status" value="1"/>
</dbReference>
<accession>A0A7L3LQA0</accession>
<keyword evidence="10 11" id="KW-0807">Transducer</keyword>
<dbReference type="FunFam" id="1.20.1070.10:FF:000005">
    <property type="entry name" value="Olfactory receptor"/>
    <property type="match status" value="1"/>
</dbReference>
<dbReference type="InterPro" id="IPR000725">
    <property type="entry name" value="Olfact_rcpt"/>
</dbReference>
<comment type="caution">
    <text evidence="14">The sequence shown here is derived from an EMBL/GenBank/DDBJ whole genome shotgun (WGS) entry which is preliminary data.</text>
</comment>
<feature type="transmembrane region" description="Helical" evidence="12">
    <location>
        <begin position="271"/>
        <end position="290"/>
    </location>
</feature>
<feature type="non-terminal residue" evidence="14">
    <location>
        <position position="309"/>
    </location>
</feature>
<dbReference type="PROSITE" id="PS00237">
    <property type="entry name" value="G_PROTEIN_RECEP_F1_1"/>
    <property type="match status" value="1"/>
</dbReference>
<evidence type="ECO:0000256" key="5">
    <source>
        <dbReference type="ARBA" id="ARBA00022725"/>
    </source>
</evidence>
<dbReference type="PRINTS" id="PR00237">
    <property type="entry name" value="GPCRRHODOPSN"/>
</dbReference>
<organism evidence="14 15">
    <name type="scientific">Turnix velox</name>
    <name type="common">Little buttonquail</name>
    <dbReference type="NCBI Taxonomy" id="2529409"/>
    <lineage>
        <taxon>Eukaryota</taxon>
        <taxon>Metazoa</taxon>
        <taxon>Chordata</taxon>
        <taxon>Craniata</taxon>
        <taxon>Vertebrata</taxon>
        <taxon>Euteleostomi</taxon>
        <taxon>Archelosauria</taxon>
        <taxon>Archosauria</taxon>
        <taxon>Dinosauria</taxon>
        <taxon>Saurischia</taxon>
        <taxon>Theropoda</taxon>
        <taxon>Coelurosauria</taxon>
        <taxon>Aves</taxon>
        <taxon>Neognathae</taxon>
        <taxon>Neoaves</taxon>
        <taxon>Charadriiformes</taxon>
        <taxon>Turnicidae</taxon>
        <taxon>Turnix</taxon>
    </lineage>
</organism>
<feature type="transmembrane region" description="Helical" evidence="12">
    <location>
        <begin position="130"/>
        <end position="150"/>
    </location>
</feature>
<evidence type="ECO:0000256" key="11">
    <source>
        <dbReference type="RuleBase" id="RU000688"/>
    </source>
</evidence>
<evidence type="ECO:0000256" key="1">
    <source>
        <dbReference type="ARBA" id="ARBA00004651"/>
    </source>
</evidence>
<feature type="transmembrane region" description="Helical" evidence="12">
    <location>
        <begin position="58"/>
        <end position="79"/>
    </location>
</feature>
<evidence type="ECO:0000256" key="10">
    <source>
        <dbReference type="ARBA" id="ARBA00023224"/>
    </source>
</evidence>
<dbReference type="GO" id="GO:0005886">
    <property type="term" value="C:plasma membrane"/>
    <property type="evidence" value="ECO:0007669"/>
    <property type="project" value="UniProtKB-SubCell"/>
</dbReference>
<dbReference type="InterPro" id="IPR000276">
    <property type="entry name" value="GPCR_Rhodpsn"/>
</dbReference>
<feature type="transmembrane region" description="Helical" evidence="12">
    <location>
        <begin position="20"/>
        <end position="46"/>
    </location>
</feature>
<keyword evidence="8 12" id="KW-0472">Membrane</keyword>
<dbReference type="OrthoDB" id="6147321at2759"/>
<dbReference type="Pfam" id="PF13853">
    <property type="entry name" value="7tm_4"/>
    <property type="match status" value="1"/>
</dbReference>
<keyword evidence="7 11" id="KW-0297">G-protein coupled receptor</keyword>
<evidence type="ECO:0000313" key="14">
    <source>
        <dbReference type="EMBL" id="NXU55240.1"/>
    </source>
</evidence>
<proteinExistence type="inferred from homology"/>
<dbReference type="InterPro" id="IPR017452">
    <property type="entry name" value="GPCR_Rhodpsn_7TM"/>
</dbReference>
<feature type="domain" description="G-protein coupled receptors family 1 profile" evidence="13">
    <location>
        <begin position="39"/>
        <end position="288"/>
    </location>
</feature>
<comment type="subcellular location">
    <subcellularLocation>
        <location evidence="1 12">Cell membrane</location>
        <topology evidence="1 12">Multi-pass membrane protein</topology>
    </subcellularLocation>
</comment>
<name>A0A7L3LQA0_9CHAR</name>
<dbReference type="GO" id="GO:0004930">
    <property type="term" value="F:G protein-coupled receptor activity"/>
    <property type="evidence" value="ECO:0007669"/>
    <property type="project" value="UniProtKB-KW"/>
</dbReference>
<dbReference type="EMBL" id="VZTY01023223">
    <property type="protein sequence ID" value="NXU55240.1"/>
    <property type="molecule type" value="Genomic_DNA"/>
</dbReference>
<keyword evidence="9 11" id="KW-0675">Receptor</keyword>
<dbReference type="PANTHER" id="PTHR26453">
    <property type="entry name" value="OLFACTORY RECEPTOR"/>
    <property type="match status" value="1"/>
</dbReference>
<reference evidence="14 15" key="1">
    <citation type="submission" date="2019-09" db="EMBL/GenBank/DDBJ databases">
        <title>Bird 10,000 Genomes (B10K) Project - Family phase.</title>
        <authorList>
            <person name="Zhang G."/>
        </authorList>
    </citation>
    <scope>NUCLEOTIDE SEQUENCE [LARGE SCALE GENOMIC DNA]</scope>
    <source>
        <strain evidence="14">B10K-DU-029-46</strain>
    </source>
</reference>